<dbReference type="PROSITE" id="PS01124">
    <property type="entry name" value="HTH_ARAC_FAMILY_2"/>
    <property type="match status" value="1"/>
</dbReference>
<organism evidence="4 5">
    <name type="scientific">Brevibacterium aurantiacum</name>
    <dbReference type="NCBI Taxonomy" id="273384"/>
    <lineage>
        <taxon>Bacteria</taxon>
        <taxon>Bacillati</taxon>
        <taxon>Actinomycetota</taxon>
        <taxon>Actinomycetes</taxon>
        <taxon>Micrococcales</taxon>
        <taxon>Brevibacteriaceae</taxon>
        <taxon>Brevibacterium</taxon>
    </lineage>
</organism>
<evidence type="ECO:0000313" key="5">
    <source>
        <dbReference type="Proteomes" id="UP000316406"/>
    </source>
</evidence>
<evidence type="ECO:0000256" key="2">
    <source>
        <dbReference type="ARBA" id="ARBA00023163"/>
    </source>
</evidence>
<dbReference type="EMBL" id="VLTK01000021">
    <property type="protein sequence ID" value="TSI12134.1"/>
    <property type="molecule type" value="Genomic_DNA"/>
</dbReference>
<dbReference type="PANTHER" id="PTHR43130">
    <property type="entry name" value="ARAC-FAMILY TRANSCRIPTIONAL REGULATOR"/>
    <property type="match status" value="1"/>
</dbReference>
<dbReference type="InterPro" id="IPR029062">
    <property type="entry name" value="Class_I_gatase-like"/>
</dbReference>
<dbReference type="InterPro" id="IPR052158">
    <property type="entry name" value="INH-QAR"/>
</dbReference>
<dbReference type="Pfam" id="PF01965">
    <property type="entry name" value="DJ-1_PfpI"/>
    <property type="match status" value="1"/>
</dbReference>
<feature type="domain" description="HTH araC/xylS-type" evidence="3">
    <location>
        <begin position="222"/>
        <end position="320"/>
    </location>
</feature>
<keyword evidence="5" id="KW-1185">Reference proteome</keyword>
<dbReference type="AlphaFoldDB" id="A0A556C3T7"/>
<dbReference type="Proteomes" id="UP000316406">
    <property type="component" value="Unassembled WGS sequence"/>
</dbReference>
<protein>
    <submittedName>
        <fullName evidence="4">Helix-turn-helix domain-containing protein</fullName>
    </submittedName>
</protein>
<dbReference type="Pfam" id="PF12833">
    <property type="entry name" value="HTH_18"/>
    <property type="match status" value="1"/>
</dbReference>
<keyword evidence="2" id="KW-0804">Transcription</keyword>
<name>A0A556C3T7_BREAU</name>
<dbReference type="InterPro" id="IPR002818">
    <property type="entry name" value="DJ-1/PfpI"/>
</dbReference>
<dbReference type="SUPFAM" id="SSF52317">
    <property type="entry name" value="Class I glutamine amidotransferase-like"/>
    <property type="match status" value="1"/>
</dbReference>
<dbReference type="Gene3D" id="3.40.50.880">
    <property type="match status" value="1"/>
</dbReference>
<dbReference type="InterPro" id="IPR018060">
    <property type="entry name" value="HTH_AraC"/>
</dbReference>
<reference evidence="4 5" key="1">
    <citation type="submission" date="2019-07" db="EMBL/GenBank/DDBJ databases">
        <title>Draft genome sequence of Brevibacterium aurantiacum XU54 isolated from Xinjiang China.</title>
        <authorList>
            <person name="Xu X."/>
        </authorList>
    </citation>
    <scope>NUCLEOTIDE SEQUENCE [LARGE SCALE GENOMIC DNA]</scope>
    <source>
        <strain evidence="4 5">XU54</strain>
    </source>
</reference>
<dbReference type="PANTHER" id="PTHR43130:SF3">
    <property type="entry name" value="HTH-TYPE TRANSCRIPTIONAL REGULATOR RV1931C"/>
    <property type="match status" value="1"/>
</dbReference>
<keyword evidence="1" id="KW-0805">Transcription regulation</keyword>
<dbReference type="GO" id="GO:0043565">
    <property type="term" value="F:sequence-specific DNA binding"/>
    <property type="evidence" value="ECO:0007669"/>
    <property type="project" value="InterPro"/>
</dbReference>
<dbReference type="InterPro" id="IPR009057">
    <property type="entry name" value="Homeodomain-like_sf"/>
</dbReference>
<dbReference type="SUPFAM" id="SSF46689">
    <property type="entry name" value="Homeodomain-like"/>
    <property type="match status" value="2"/>
</dbReference>
<dbReference type="SMART" id="SM00342">
    <property type="entry name" value="HTH_ARAC"/>
    <property type="match status" value="1"/>
</dbReference>
<proteinExistence type="predicted"/>
<accession>A0A556C3T7</accession>
<dbReference type="Gene3D" id="1.10.10.60">
    <property type="entry name" value="Homeodomain-like"/>
    <property type="match status" value="1"/>
</dbReference>
<dbReference type="GO" id="GO:0003700">
    <property type="term" value="F:DNA-binding transcription factor activity"/>
    <property type="evidence" value="ECO:0007669"/>
    <property type="project" value="InterPro"/>
</dbReference>
<dbReference type="RefSeq" id="WP_143924492.1">
    <property type="nucleotide sequence ID" value="NZ_VLTK01000021.1"/>
</dbReference>
<dbReference type="CDD" id="cd03137">
    <property type="entry name" value="GATase1_AraC_1"/>
    <property type="match status" value="1"/>
</dbReference>
<evidence type="ECO:0000259" key="3">
    <source>
        <dbReference type="PROSITE" id="PS01124"/>
    </source>
</evidence>
<dbReference type="OrthoDB" id="3194870at2"/>
<sequence>MTQGSSQSPHQVAIIADDGSNPFELACACEVFGAKRTADLGREIYEATVVTGPPRVSMRDGLFGLVGGASLDALDAADTIVVPNRPDVHNPTNRLVLDAIGAAHARGARLIGMCTGAFTLAEAGVLHGRAATVHWQLLEEFSTRFPNIEVRPDVLFVDQGDVMTSAGGAAALDLALHVVRVDHGAEVANAVSRRLVFSGFRAGGQKQFVDRPVPSTDVGDLGVLLDWARERLDHRLTVTEMARQMHVSPATLHRRFQREIGLTPSAWLTQERVRFARRLLEETTASTEDTAHQSGLGSAANLRAVFKRVTGLSPRAYRLQFATRQGTEAATPRT</sequence>
<comment type="caution">
    <text evidence="4">The sequence shown here is derived from an EMBL/GenBank/DDBJ whole genome shotgun (WGS) entry which is preliminary data.</text>
</comment>
<gene>
    <name evidence="4" type="ORF">FO013_20900</name>
</gene>
<evidence type="ECO:0000256" key="1">
    <source>
        <dbReference type="ARBA" id="ARBA00023015"/>
    </source>
</evidence>
<evidence type="ECO:0000313" key="4">
    <source>
        <dbReference type="EMBL" id="TSI12134.1"/>
    </source>
</evidence>